<reference evidence="1" key="1">
    <citation type="journal article" date="2023" name="Mol. Phylogenet. Evol.">
        <title>Genome-scale phylogeny and comparative genomics of the fungal order Sordariales.</title>
        <authorList>
            <person name="Hensen N."/>
            <person name="Bonometti L."/>
            <person name="Westerberg I."/>
            <person name="Brannstrom I.O."/>
            <person name="Guillou S."/>
            <person name="Cros-Aarteil S."/>
            <person name="Calhoun S."/>
            <person name="Haridas S."/>
            <person name="Kuo A."/>
            <person name="Mondo S."/>
            <person name="Pangilinan J."/>
            <person name="Riley R."/>
            <person name="LaButti K."/>
            <person name="Andreopoulos B."/>
            <person name="Lipzen A."/>
            <person name="Chen C."/>
            <person name="Yan M."/>
            <person name="Daum C."/>
            <person name="Ng V."/>
            <person name="Clum A."/>
            <person name="Steindorff A."/>
            <person name="Ohm R.A."/>
            <person name="Martin F."/>
            <person name="Silar P."/>
            <person name="Natvig D.O."/>
            <person name="Lalanne C."/>
            <person name="Gautier V."/>
            <person name="Ament-Velasquez S.L."/>
            <person name="Kruys A."/>
            <person name="Hutchinson M.I."/>
            <person name="Powell A.J."/>
            <person name="Barry K."/>
            <person name="Miller A.N."/>
            <person name="Grigoriev I.V."/>
            <person name="Debuchy R."/>
            <person name="Gladieux P."/>
            <person name="Hiltunen Thoren M."/>
            <person name="Johannesson H."/>
        </authorList>
    </citation>
    <scope>NUCLEOTIDE SEQUENCE</scope>
    <source>
        <strain evidence="1">CBS 731.68</strain>
    </source>
</reference>
<dbReference type="RefSeq" id="XP_062641896.1">
    <property type="nucleotide sequence ID" value="XM_062795842.1"/>
</dbReference>
<dbReference type="AlphaFoldDB" id="A0AAN6TP96"/>
<sequence>MLIRQPNKNSSELPESPPAVTLHRVKVALPAAVVILLLASGHGTKFEGSYGEGADFGPWRVPLSRQYHLSGPNISAQYPGSDPIYGWSWTVSVVADIPLSEANSTRADPYPKQTFTGSRVVLQAPTGPTSAVHDSWFVCVIHWDMDLFDYPAKLRADDGSCSTVLSEQCIRDIEARAVEEYRAASPNPSRCPSLAEIASCEGEQANTLTLGGSFGARWVDATAIRNWPDGKFNVRRFGGPSHEGGNLTAYDETGSLAWPVLAMWVPSANTRNSTGFRSLGHRSRIVLCQGQGCYSGERNARKWHRQC</sequence>
<dbReference type="EMBL" id="MU853283">
    <property type="protein sequence ID" value="KAK4118123.1"/>
    <property type="molecule type" value="Genomic_DNA"/>
</dbReference>
<name>A0AAN6TP96_9PEZI</name>
<accession>A0AAN6TP96</accession>
<reference evidence="1" key="2">
    <citation type="submission" date="2023-05" db="EMBL/GenBank/DDBJ databases">
        <authorList>
            <consortium name="Lawrence Berkeley National Laboratory"/>
            <person name="Steindorff A."/>
            <person name="Hensen N."/>
            <person name="Bonometti L."/>
            <person name="Westerberg I."/>
            <person name="Brannstrom I.O."/>
            <person name="Guillou S."/>
            <person name="Cros-Aarteil S."/>
            <person name="Calhoun S."/>
            <person name="Haridas S."/>
            <person name="Kuo A."/>
            <person name="Mondo S."/>
            <person name="Pangilinan J."/>
            <person name="Riley R."/>
            <person name="Labutti K."/>
            <person name="Andreopoulos B."/>
            <person name="Lipzen A."/>
            <person name="Chen C."/>
            <person name="Yanf M."/>
            <person name="Daum C."/>
            <person name="Ng V."/>
            <person name="Clum A."/>
            <person name="Ohm R."/>
            <person name="Martin F."/>
            <person name="Silar P."/>
            <person name="Natvig D."/>
            <person name="Lalanne C."/>
            <person name="Gautier V."/>
            <person name="Ament-Velasquez S.L."/>
            <person name="Kruys A."/>
            <person name="Hutchinson M.I."/>
            <person name="Powell A.J."/>
            <person name="Barry K."/>
            <person name="Miller A.N."/>
            <person name="Grigoriev I.V."/>
            <person name="Debuchy R."/>
            <person name="Gladieux P."/>
            <person name="Thoren M.H."/>
            <person name="Johannesson H."/>
        </authorList>
    </citation>
    <scope>NUCLEOTIDE SEQUENCE</scope>
    <source>
        <strain evidence="1">CBS 731.68</strain>
    </source>
</reference>
<evidence type="ECO:0000313" key="2">
    <source>
        <dbReference type="Proteomes" id="UP001302602"/>
    </source>
</evidence>
<dbReference type="Proteomes" id="UP001302602">
    <property type="component" value="Unassembled WGS sequence"/>
</dbReference>
<dbReference type="GeneID" id="87832610"/>
<keyword evidence="2" id="KW-1185">Reference proteome</keyword>
<evidence type="ECO:0000313" key="1">
    <source>
        <dbReference type="EMBL" id="KAK4118123.1"/>
    </source>
</evidence>
<organism evidence="1 2">
    <name type="scientific">Parathielavia appendiculata</name>
    <dbReference type="NCBI Taxonomy" id="2587402"/>
    <lineage>
        <taxon>Eukaryota</taxon>
        <taxon>Fungi</taxon>
        <taxon>Dikarya</taxon>
        <taxon>Ascomycota</taxon>
        <taxon>Pezizomycotina</taxon>
        <taxon>Sordariomycetes</taxon>
        <taxon>Sordariomycetidae</taxon>
        <taxon>Sordariales</taxon>
        <taxon>Chaetomiaceae</taxon>
        <taxon>Parathielavia</taxon>
    </lineage>
</organism>
<proteinExistence type="predicted"/>
<gene>
    <name evidence="1" type="ORF">N657DRAFT_675751</name>
</gene>
<protein>
    <submittedName>
        <fullName evidence="1">Uncharacterized protein</fullName>
    </submittedName>
</protein>
<comment type="caution">
    <text evidence="1">The sequence shown here is derived from an EMBL/GenBank/DDBJ whole genome shotgun (WGS) entry which is preliminary data.</text>
</comment>